<protein>
    <submittedName>
        <fullName evidence="1">Uncharacterized protein</fullName>
    </submittedName>
</protein>
<dbReference type="EMBL" id="CP089982">
    <property type="protein sequence ID" value="WXA93437.1"/>
    <property type="molecule type" value="Genomic_DNA"/>
</dbReference>
<proteinExistence type="predicted"/>
<evidence type="ECO:0000313" key="2">
    <source>
        <dbReference type="Proteomes" id="UP001379533"/>
    </source>
</evidence>
<dbReference type="Proteomes" id="UP001379533">
    <property type="component" value="Chromosome"/>
</dbReference>
<sequence length="104" mass="11006">MKTVAVLALALVACGGARQEGGAQYPAREEGCAVELFRDAPTKPSANIGPVNASCDETVAEAECIRTLKDQVCKLGGDIVWGVDPEPLRKNGRQQWSGRAAHTK</sequence>
<keyword evidence="2" id="KW-1185">Reference proteome</keyword>
<gene>
    <name evidence="1" type="ORF">LZC95_44155</name>
</gene>
<dbReference type="RefSeq" id="WP_394844036.1">
    <property type="nucleotide sequence ID" value="NZ_CP089982.1"/>
</dbReference>
<organism evidence="1 2">
    <name type="scientific">Pendulispora brunnea</name>
    <dbReference type="NCBI Taxonomy" id="2905690"/>
    <lineage>
        <taxon>Bacteria</taxon>
        <taxon>Pseudomonadati</taxon>
        <taxon>Myxococcota</taxon>
        <taxon>Myxococcia</taxon>
        <taxon>Myxococcales</taxon>
        <taxon>Sorangiineae</taxon>
        <taxon>Pendulisporaceae</taxon>
        <taxon>Pendulispora</taxon>
    </lineage>
</organism>
<name>A0ABZ2K408_9BACT</name>
<reference evidence="1 2" key="1">
    <citation type="submission" date="2021-12" db="EMBL/GenBank/DDBJ databases">
        <title>Discovery of the Pendulisporaceae a myxobacterial family with distinct sporulation behavior and unique specialized metabolism.</title>
        <authorList>
            <person name="Garcia R."/>
            <person name="Popoff A."/>
            <person name="Bader C.D."/>
            <person name="Loehr J."/>
            <person name="Walesch S."/>
            <person name="Walt C."/>
            <person name="Boldt J."/>
            <person name="Bunk B."/>
            <person name="Haeckl F.J.F.P.J."/>
            <person name="Gunesch A.P."/>
            <person name="Birkelbach J."/>
            <person name="Nuebel U."/>
            <person name="Pietschmann T."/>
            <person name="Bach T."/>
            <person name="Mueller R."/>
        </authorList>
    </citation>
    <scope>NUCLEOTIDE SEQUENCE [LARGE SCALE GENOMIC DNA]</scope>
    <source>
        <strain evidence="1 2">MSr12523</strain>
    </source>
</reference>
<accession>A0ABZ2K408</accession>
<evidence type="ECO:0000313" key="1">
    <source>
        <dbReference type="EMBL" id="WXA93437.1"/>
    </source>
</evidence>